<dbReference type="Pfam" id="PF08240">
    <property type="entry name" value="ADH_N"/>
    <property type="match status" value="1"/>
</dbReference>
<dbReference type="SMART" id="SM00829">
    <property type="entry name" value="PKS_ER"/>
    <property type="match status" value="1"/>
</dbReference>
<dbReference type="KEGG" id="rter:IDM49_01760"/>
<keyword evidence="2" id="KW-0560">Oxidoreductase</keyword>
<dbReference type="GO" id="GO:0016651">
    <property type="term" value="F:oxidoreductase activity, acting on NAD(P)H"/>
    <property type="evidence" value="ECO:0007669"/>
    <property type="project" value="TreeGrafter"/>
</dbReference>
<dbReference type="InterPro" id="IPR013154">
    <property type="entry name" value="ADH-like_N"/>
</dbReference>
<organism evidence="4 5">
    <name type="scientific">Rothia terrae</name>
    <dbReference type="NCBI Taxonomy" id="396015"/>
    <lineage>
        <taxon>Bacteria</taxon>
        <taxon>Bacillati</taxon>
        <taxon>Actinomycetota</taxon>
        <taxon>Actinomycetes</taxon>
        <taxon>Micrococcales</taxon>
        <taxon>Micrococcaceae</taxon>
        <taxon>Rothia</taxon>
    </lineage>
</organism>
<dbReference type="Pfam" id="PF13602">
    <property type="entry name" value="ADH_zinc_N_2"/>
    <property type="match status" value="1"/>
</dbReference>
<dbReference type="InterPro" id="IPR014189">
    <property type="entry name" value="Quinone_OxRdtase_PIG3"/>
</dbReference>
<dbReference type="PANTHER" id="PTHR48106:SF8">
    <property type="entry name" value="OS02G0805600 PROTEIN"/>
    <property type="match status" value="1"/>
</dbReference>
<dbReference type="GO" id="GO:0070402">
    <property type="term" value="F:NADPH binding"/>
    <property type="evidence" value="ECO:0007669"/>
    <property type="project" value="TreeGrafter"/>
</dbReference>
<keyword evidence="1" id="KW-0521">NADP</keyword>
<dbReference type="InterPro" id="IPR020843">
    <property type="entry name" value="ER"/>
</dbReference>
<evidence type="ECO:0000256" key="2">
    <source>
        <dbReference type="ARBA" id="ARBA00023002"/>
    </source>
</evidence>
<dbReference type="CDD" id="cd05276">
    <property type="entry name" value="p53_inducible_oxidoreductase"/>
    <property type="match status" value="1"/>
</dbReference>
<dbReference type="Gene3D" id="3.90.180.10">
    <property type="entry name" value="Medium-chain alcohol dehydrogenases, catalytic domain"/>
    <property type="match status" value="1"/>
</dbReference>
<sequence>MKAVVEKEHGDAGVLEITEQQRPTPQAGQILIKVMAAGLNRADVLQRQGHYPPPAGESSVYGLEASGVVEEIGEGVHAISPGQEVMALLASGGYAEYVAVDARQTLPVPHGVSLVEAAGIPEVVATVYSNLCMVAGVGEDPADNQGKSILIHGGSGGIGAHAIELCVALGLRVFATASTAQKCDFIRSMGAHPINYRDEDFVEVIERETDGAGVNYILDVVGGSYLDANTRALAVEGAMVTIAVQGGAKGELNMARMMQKRLSLHGRTLRAQSAHAKAEVMQGVQRVVVPLISSGAVSVHVDRVFDLDDVASAHEYFDSGQHTGKVLLKMSEGISS</sequence>
<dbReference type="SUPFAM" id="SSF51735">
    <property type="entry name" value="NAD(P)-binding Rossmann-fold domains"/>
    <property type="match status" value="1"/>
</dbReference>
<proteinExistence type="predicted"/>
<dbReference type="Proteomes" id="UP000516404">
    <property type="component" value="Chromosome"/>
</dbReference>
<evidence type="ECO:0000313" key="5">
    <source>
        <dbReference type="Proteomes" id="UP000516404"/>
    </source>
</evidence>
<feature type="domain" description="Enoyl reductase (ER)" evidence="3">
    <location>
        <begin position="10"/>
        <end position="328"/>
    </location>
</feature>
<dbReference type="InterPro" id="IPR036291">
    <property type="entry name" value="NAD(P)-bd_dom_sf"/>
</dbReference>
<evidence type="ECO:0000256" key="1">
    <source>
        <dbReference type="ARBA" id="ARBA00022857"/>
    </source>
</evidence>
<dbReference type="RefSeq" id="WP_190724818.1">
    <property type="nucleotide sequence ID" value="NZ_CP061539.1"/>
</dbReference>
<dbReference type="PANTHER" id="PTHR48106">
    <property type="entry name" value="QUINONE OXIDOREDUCTASE PIG3-RELATED"/>
    <property type="match status" value="1"/>
</dbReference>
<dbReference type="GeneID" id="96622949"/>
<gene>
    <name evidence="4" type="ORF">IDM49_01760</name>
</gene>
<evidence type="ECO:0000313" key="4">
    <source>
        <dbReference type="EMBL" id="QNV38044.1"/>
    </source>
</evidence>
<accession>A0A7H2BEE8</accession>
<keyword evidence="5" id="KW-1185">Reference proteome</keyword>
<dbReference type="InterPro" id="IPR011032">
    <property type="entry name" value="GroES-like_sf"/>
</dbReference>
<reference evidence="4 5" key="1">
    <citation type="submission" date="2020-09" db="EMBL/GenBank/DDBJ databases">
        <title>Investigation of environmental microbes.</title>
        <authorList>
            <person name="Ou Y."/>
            <person name="Kang Q."/>
        </authorList>
    </citation>
    <scope>NUCLEOTIDE SEQUENCE [LARGE SCALE GENOMIC DNA]</scope>
    <source>
        <strain evidence="4 5">KJZ-14</strain>
    </source>
</reference>
<dbReference type="NCBIfam" id="TIGR02824">
    <property type="entry name" value="quinone_pig3"/>
    <property type="match status" value="1"/>
</dbReference>
<evidence type="ECO:0000259" key="3">
    <source>
        <dbReference type="SMART" id="SM00829"/>
    </source>
</evidence>
<dbReference type="EMBL" id="CP061539">
    <property type="protein sequence ID" value="QNV38044.1"/>
    <property type="molecule type" value="Genomic_DNA"/>
</dbReference>
<dbReference type="Gene3D" id="3.40.50.720">
    <property type="entry name" value="NAD(P)-binding Rossmann-like Domain"/>
    <property type="match status" value="1"/>
</dbReference>
<name>A0A7H2BEE8_9MICC</name>
<dbReference type="SUPFAM" id="SSF50129">
    <property type="entry name" value="GroES-like"/>
    <property type="match status" value="1"/>
</dbReference>
<dbReference type="AlphaFoldDB" id="A0A7H2BEE8"/>
<protein>
    <submittedName>
        <fullName evidence="4">NAD(P)H-quinone oxidoreductase</fullName>
    </submittedName>
</protein>